<evidence type="ECO:0000313" key="3">
    <source>
        <dbReference type="Proteomes" id="UP000052012"/>
    </source>
</evidence>
<dbReference type="PATRIC" id="fig|1423781.4.peg.281"/>
<feature type="domain" description="YqbQ/XkdQ" evidence="1">
    <location>
        <begin position="25"/>
        <end position="322"/>
    </location>
</feature>
<dbReference type="InterPro" id="IPR056937">
    <property type="entry name" value="YqbQ/XkdQ"/>
</dbReference>
<dbReference type="EMBL" id="AYYQ01000006">
    <property type="protein sequence ID" value="KRM69219.1"/>
    <property type="molecule type" value="Genomic_DNA"/>
</dbReference>
<dbReference type="SUPFAM" id="SSF69279">
    <property type="entry name" value="Phage tail proteins"/>
    <property type="match status" value="1"/>
</dbReference>
<keyword evidence="3" id="KW-1185">Reference proteome</keyword>
<protein>
    <recommendedName>
        <fullName evidence="1">YqbQ/XkdQ domain-containing protein</fullName>
    </recommendedName>
</protein>
<dbReference type="RefSeq" id="WP_056965767.1">
    <property type="nucleotide sequence ID" value="NZ_AYYQ01000006.1"/>
</dbReference>
<comment type="caution">
    <text evidence="2">The sequence shown here is derived from an EMBL/GenBank/DDBJ whole genome shotgun (WGS) entry which is preliminary data.</text>
</comment>
<dbReference type="Pfam" id="PF24032">
    <property type="entry name" value="YQBQ"/>
    <property type="match status" value="1"/>
</dbReference>
<gene>
    <name evidence="2" type="ORF">FD06_GL000278</name>
</gene>
<proteinExistence type="predicted"/>
<sequence>MITTFTCKKRNSSKVWDIRELAYNVKWETTTNFAAGTLTFNLLEVQEGFVIRNGDVICLKWNKKKIFYGYVFKYEYSSDETFSVTAYDALRYFKNQDSLVMPISTVSQRFEKVAKMAGVKFKTVATSSEKLKAEVCDNKSYFDMLSGAIAKTKRATNKHFYLYANYNVVELRKFPYKQLKLVIGDKSLMESFNLSRSIENTANVVRIIKDSKKKKGRSSATAQSSPSSIKKLGRLTYIEKAKEKANPAQIKARAKQLLKQKSKEENTLKVTAVGHTDLVAGNACIIKSQSLKEVGLGTKSLLITKSTHHFNDRDYTVDLELNV</sequence>
<organism evidence="2 3">
    <name type="scientific">Apilactobacillus ozensis DSM 23829 = JCM 17196</name>
    <dbReference type="NCBI Taxonomy" id="1423781"/>
    <lineage>
        <taxon>Bacteria</taxon>
        <taxon>Bacillati</taxon>
        <taxon>Bacillota</taxon>
        <taxon>Bacilli</taxon>
        <taxon>Lactobacillales</taxon>
        <taxon>Lactobacillaceae</taxon>
        <taxon>Apilactobacillus</taxon>
    </lineage>
</organism>
<name>A0A0R2B1G9_9LACO</name>
<accession>A0A0R2B1G9</accession>
<dbReference type="Proteomes" id="UP000052012">
    <property type="component" value="Unassembled WGS sequence"/>
</dbReference>
<dbReference type="AlphaFoldDB" id="A0A0R2B1G9"/>
<dbReference type="OrthoDB" id="1698671at2"/>
<dbReference type="STRING" id="1423781.FD06_GL000278"/>
<evidence type="ECO:0000313" key="2">
    <source>
        <dbReference type="EMBL" id="KRM69219.1"/>
    </source>
</evidence>
<reference evidence="2 3" key="1">
    <citation type="journal article" date="2015" name="Genome Announc.">
        <title>Expanding the biotechnology potential of lactobacilli through comparative genomics of 213 strains and associated genera.</title>
        <authorList>
            <person name="Sun Z."/>
            <person name="Harris H.M."/>
            <person name="McCann A."/>
            <person name="Guo C."/>
            <person name="Argimon S."/>
            <person name="Zhang W."/>
            <person name="Yang X."/>
            <person name="Jeffery I.B."/>
            <person name="Cooney J.C."/>
            <person name="Kagawa T.F."/>
            <person name="Liu W."/>
            <person name="Song Y."/>
            <person name="Salvetti E."/>
            <person name="Wrobel A."/>
            <person name="Rasinkangas P."/>
            <person name="Parkhill J."/>
            <person name="Rea M.C."/>
            <person name="O'Sullivan O."/>
            <person name="Ritari J."/>
            <person name="Douillard F.P."/>
            <person name="Paul Ross R."/>
            <person name="Yang R."/>
            <person name="Briner A.E."/>
            <person name="Felis G.E."/>
            <person name="de Vos W.M."/>
            <person name="Barrangou R."/>
            <person name="Klaenhammer T.R."/>
            <person name="Caufield P.W."/>
            <person name="Cui Y."/>
            <person name="Zhang H."/>
            <person name="O'Toole P.W."/>
        </authorList>
    </citation>
    <scope>NUCLEOTIDE SEQUENCE [LARGE SCALE GENOMIC DNA]</scope>
    <source>
        <strain evidence="2 3">DSM 23829</strain>
    </source>
</reference>
<evidence type="ECO:0000259" key="1">
    <source>
        <dbReference type="Pfam" id="PF24032"/>
    </source>
</evidence>